<feature type="compositionally biased region" description="Basic and acidic residues" evidence="5">
    <location>
        <begin position="21"/>
        <end position="33"/>
    </location>
</feature>
<reference evidence="7" key="1">
    <citation type="submission" date="2020-10" db="EMBL/GenBank/DDBJ databases">
        <title>Sequencing the genomes of 1000 actinobacteria strains.</title>
        <authorList>
            <person name="Klenk H.-P."/>
        </authorList>
    </citation>
    <scope>NUCLEOTIDE SEQUENCE</scope>
    <source>
        <strain evidence="7">DSM 45354</strain>
    </source>
</reference>
<evidence type="ECO:0000256" key="4">
    <source>
        <dbReference type="ARBA" id="ARBA00022840"/>
    </source>
</evidence>
<evidence type="ECO:0000313" key="8">
    <source>
        <dbReference type="Proteomes" id="UP000638648"/>
    </source>
</evidence>
<dbReference type="GO" id="GO:0005524">
    <property type="term" value="F:ATP binding"/>
    <property type="evidence" value="ECO:0007669"/>
    <property type="project" value="UniProtKB-KW"/>
</dbReference>
<evidence type="ECO:0000313" key="7">
    <source>
        <dbReference type="EMBL" id="MBE1610612.1"/>
    </source>
</evidence>
<dbReference type="AlphaFoldDB" id="A0A927N2M5"/>
<dbReference type="InterPro" id="IPR013563">
    <property type="entry name" value="Oligopep_ABC_C"/>
</dbReference>
<dbReference type="Pfam" id="PF00005">
    <property type="entry name" value="ABC_tran"/>
    <property type="match status" value="1"/>
</dbReference>
<evidence type="ECO:0000259" key="6">
    <source>
        <dbReference type="PROSITE" id="PS50893"/>
    </source>
</evidence>
<dbReference type="SUPFAM" id="SSF52540">
    <property type="entry name" value="P-loop containing nucleoside triphosphate hydrolases"/>
    <property type="match status" value="1"/>
</dbReference>
<dbReference type="SMART" id="SM00382">
    <property type="entry name" value="AAA"/>
    <property type="match status" value="1"/>
</dbReference>
<dbReference type="PROSITE" id="PS50893">
    <property type="entry name" value="ABC_TRANSPORTER_2"/>
    <property type="match status" value="1"/>
</dbReference>
<sequence length="473" mass="51306">MPTKPESPEAPVGVAPPVTDQDERATTPRPAGEREVLLDVADLEVHFALRGSSLGRMFGGGGEVVRAVDGVNFSLRKGEVLGLVGESGSGKTTLGRALLGLVRPTAGEIRYRGQDLAQLSERRLRPLRRALQMVFQDPSAALNPSMDIETAVGDPLRIHKLAVGRAERHDRVVEALEQVGLTPVERFLTKYPSDLSGGQKQRAVMARAIILGPELLIADEPISMLDMSVRAKILELMLKLKQRLDLTYVYITHDLATAKFFCDRVAIMYLGRIVEIGPTEEIFADPKHPYTKALLRAVPEPDPSRTVPRDLPRGEIPDAAAPPLGCSFHPRCPVAFESCGWESRDLRALLEQRWLDLDEESYAGEQATIGNLDVLDTPAHSVVLRPARGSGPEDVNGLLTRLRDADPNEPLWRGVRRLEVEGDGVVVDFHEGADPLLRAAGGVQAACHLYPPMHASPRSDGGQPGGDQPGGAA</sequence>
<dbReference type="RefSeq" id="WP_238361723.1">
    <property type="nucleotide sequence ID" value="NZ_BAABJL010000095.1"/>
</dbReference>
<proteinExistence type="inferred from homology"/>
<keyword evidence="4 7" id="KW-0067">ATP-binding</keyword>
<keyword evidence="8" id="KW-1185">Reference proteome</keyword>
<evidence type="ECO:0000256" key="2">
    <source>
        <dbReference type="ARBA" id="ARBA00022448"/>
    </source>
</evidence>
<dbReference type="EMBL" id="JADBEM010000001">
    <property type="protein sequence ID" value="MBE1610612.1"/>
    <property type="molecule type" value="Genomic_DNA"/>
</dbReference>
<dbReference type="InterPro" id="IPR017871">
    <property type="entry name" value="ABC_transporter-like_CS"/>
</dbReference>
<dbReference type="Gene3D" id="3.40.50.300">
    <property type="entry name" value="P-loop containing nucleotide triphosphate hydrolases"/>
    <property type="match status" value="1"/>
</dbReference>
<organism evidence="7 8">
    <name type="scientific">Actinopolymorpha pittospori</name>
    <dbReference type="NCBI Taxonomy" id="648752"/>
    <lineage>
        <taxon>Bacteria</taxon>
        <taxon>Bacillati</taxon>
        <taxon>Actinomycetota</taxon>
        <taxon>Actinomycetes</taxon>
        <taxon>Propionibacteriales</taxon>
        <taxon>Actinopolymorphaceae</taxon>
        <taxon>Actinopolymorpha</taxon>
    </lineage>
</organism>
<name>A0A927N2M5_9ACTN</name>
<dbReference type="GO" id="GO:0055085">
    <property type="term" value="P:transmembrane transport"/>
    <property type="evidence" value="ECO:0007669"/>
    <property type="project" value="UniProtKB-ARBA"/>
</dbReference>
<dbReference type="GO" id="GO:0016887">
    <property type="term" value="F:ATP hydrolysis activity"/>
    <property type="evidence" value="ECO:0007669"/>
    <property type="project" value="InterPro"/>
</dbReference>
<feature type="region of interest" description="Disordered" evidence="5">
    <location>
        <begin position="1"/>
        <end position="33"/>
    </location>
</feature>
<dbReference type="InterPro" id="IPR003439">
    <property type="entry name" value="ABC_transporter-like_ATP-bd"/>
</dbReference>
<dbReference type="Pfam" id="PF08352">
    <property type="entry name" value="oligo_HPY"/>
    <property type="match status" value="1"/>
</dbReference>
<evidence type="ECO:0000256" key="3">
    <source>
        <dbReference type="ARBA" id="ARBA00022741"/>
    </source>
</evidence>
<dbReference type="PANTHER" id="PTHR43776">
    <property type="entry name" value="TRANSPORT ATP-BINDING PROTEIN"/>
    <property type="match status" value="1"/>
</dbReference>
<comment type="similarity">
    <text evidence="1">Belongs to the ABC transporter superfamily.</text>
</comment>
<dbReference type="PROSITE" id="PS00211">
    <property type="entry name" value="ABC_TRANSPORTER_1"/>
    <property type="match status" value="1"/>
</dbReference>
<feature type="domain" description="ABC transporter" evidence="6">
    <location>
        <begin position="49"/>
        <end position="295"/>
    </location>
</feature>
<gene>
    <name evidence="7" type="ORF">HEB94_007460</name>
</gene>
<accession>A0A927N2M5</accession>
<dbReference type="InterPro" id="IPR027417">
    <property type="entry name" value="P-loop_NTPase"/>
</dbReference>
<dbReference type="InterPro" id="IPR003593">
    <property type="entry name" value="AAA+_ATPase"/>
</dbReference>
<dbReference type="FunFam" id="3.40.50.300:FF:000016">
    <property type="entry name" value="Oligopeptide ABC transporter ATP-binding component"/>
    <property type="match status" value="1"/>
</dbReference>
<feature type="compositionally biased region" description="Gly residues" evidence="5">
    <location>
        <begin position="462"/>
        <end position="473"/>
    </location>
</feature>
<dbReference type="GO" id="GO:0015833">
    <property type="term" value="P:peptide transport"/>
    <property type="evidence" value="ECO:0007669"/>
    <property type="project" value="InterPro"/>
</dbReference>
<comment type="caution">
    <text evidence="7">The sequence shown here is derived from an EMBL/GenBank/DDBJ whole genome shotgun (WGS) entry which is preliminary data.</text>
</comment>
<dbReference type="CDD" id="cd03257">
    <property type="entry name" value="ABC_NikE_OppD_transporters"/>
    <property type="match status" value="1"/>
</dbReference>
<keyword evidence="2" id="KW-0813">Transport</keyword>
<dbReference type="Proteomes" id="UP000638648">
    <property type="component" value="Unassembled WGS sequence"/>
</dbReference>
<dbReference type="NCBIfam" id="TIGR01727">
    <property type="entry name" value="oligo_HPY"/>
    <property type="match status" value="1"/>
</dbReference>
<keyword evidence="3" id="KW-0547">Nucleotide-binding</keyword>
<feature type="region of interest" description="Disordered" evidence="5">
    <location>
        <begin position="451"/>
        <end position="473"/>
    </location>
</feature>
<evidence type="ECO:0000256" key="1">
    <source>
        <dbReference type="ARBA" id="ARBA00005417"/>
    </source>
</evidence>
<evidence type="ECO:0000256" key="5">
    <source>
        <dbReference type="SAM" id="MobiDB-lite"/>
    </source>
</evidence>
<protein>
    <submittedName>
        <fullName evidence="7">Peptide/nickel transport system ATP-binding protein</fullName>
    </submittedName>
</protein>
<dbReference type="InterPro" id="IPR050319">
    <property type="entry name" value="ABC_transp_ATP-bind"/>
</dbReference>